<feature type="chain" id="PRO_5024322227" evidence="3">
    <location>
        <begin position="22"/>
        <end position="1001"/>
    </location>
</feature>
<evidence type="ECO:0000313" key="4">
    <source>
        <dbReference type="WBParaSite" id="MCU_009502-RB"/>
    </source>
</evidence>
<feature type="region of interest" description="Disordered" evidence="1">
    <location>
        <begin position="474"/>
        <end position="493"/>
    </location>
</feature>
<accession>A0A5K3FMK4</accession>
<dbReference type="WBParaSite" id="MCU_009502-RB">
    <property type="protein sequence ID" value="MCU_009502-RB"/>
    <property type="gene ID" value="MCU_009502"/>
</dbReference>
<protein>
    <submittedName>
        <fullName evidence="4">ZP domain-containing protein</fullName>
    </submittedName>
</protein>
<evidence type="ECO:0000256" key="3">
    <source>
        <dbReference type="SAM" id="SignalP"/>
    </source>
</evidence>
<keyword evidence="2" id="KW-0812">Transmembrane</keyword>
<keyword evidence="3" id="KW-0732">Signal</keyword>
<feature type="transmembrane region" description="Helical" evidence="2">
    <location>
        <begin position="753"/>
        <end position="774"/>
    </location>
</feature>
<organism evidence="4">
    <name type="scientific">Mesocestoides corti</name>
    <name type="common">Flatworm</name>
    <dbReference type="NCBI Taxonomy" id="53468"/>
    <lineage>
        <taxon>Eukaryota</taxon>
        <taxon>Metazoa</taxon>
        <taxon>Spiralia</taxon>
        <taxon>Lophotrochozoa</taxon>
        <taxon>Platyhelminthes</taxon>
        <taxon>Cestoda</taxon>
        <taxon>Eucestoda</taxon>
        <taxon>Cyclophyllidea</taxon>
        <taxon>Mesocestoididae</taxon>
        <taxon>Mesocestoides</taxon>
    </lineage>
</organism>
<proteinExistence type="predicted"/>
<reference evidence="4" key="1">
    <citation type="submission" date="2019-11" db="UniProtKB">
        <authorList>
            <consortium name="WormBaseParasite"/>
        </authorList>
    </citation>
    <scope>IDENTIFICATION</scope>
</reference>
<evidence type="ECO:0000256" key="2">
    <source>
        <dbReference type="SAM" id="Phobius"/>
    </source>
</evidence>
<feature type="signal peptide" evidence="3">
    <location>
        <begin position="1"/>
        <end position="21"/>
    </location>
</feature>
<keyword evidence="2" id="KW-1133">Transmembrane helix</keyword>
<name>A0A5K3FMK4_MESCO</name>
<dbReference type="AlphaFoldDB" id="A0A5K3FMK4"/>
<sequence>MLSLAVVEFACLVAWPALTHADEYHVVAAGPCVAEGDAYCIRRVTNSVCSATKNECFCQPSFVAIQEEYGITCKPLLTSLSCHVDRDCVHVRNSICHPGAGFCACPGGTIYVPQAHACRNLADKENSTFCETCRQVNGVCYYEEQPGGSNNRNSSSPGLGCTCPFDTAMPSPSPDAASKEPVPHWAFCKAILVDIGGLCNQIDLLCRPRNSECTSVGGSLRSCRCQKGYFPVYQQSLHYHECFRSVPCVTKGSGDLCVDINGDGTADEHVCETKGSTASSSPPFHASTHNTPQGSKNLVHYSHDWPALNVILEKEAEATGFAETPPSNQCPRPMVHVSCTLNRLMACFLPPTRPPYQQLHQSLIDGSAVAYLTGQGRSSPVTPHLCILRPNEDGFLLNPSSWETANHHQFCVNLEFTDNQSRLPCGITLTRNETVVVVKAVLEVRTDARVWQSTLDMRFDLTCRVFTKTAMKGSSTAPFSSRRRQPSFVRQEGSWSKRQSDQWNVDNIRPTPSAFDLSFVVVSDAKRVVSRVLLASPIQLKATLFDPTGTFTTFVVESCHATLGSNADLMYVNIINRGCPNTASGFSGSFLTYALSQRGREHDLSAPSINLSRTPPSAASSSSSLISIISSQFPAFIISKEHRYHHQHYNAEGTNRNVSFRINSSSFQGNASSVRVTFTCGFRLCAVRAWCAFERPCSRDPEKNTTFLPPKVHFAVRSLTLEVANPTPRDLDTLNSHGTQGCSSVFCQPRIQLLLIMASLGAMLCLSMICGCLVSRNHHLFRPKSATSSLSLPNLTFCGPHSAFLAARHSVNSSKPSSSGPPQFMTTCSEDVSISTAFLHHEPEHNYIQFTNPPPLPSISAACLHDPHQSLPRTRQLQYHQAVISSAQIDNRSGLMYANGNANDANPTFLIPMSSNHHRRNHLRGKTEWIWEGGEAVGHTPTSICSTTSPAFAITPTAAVQKNNHVAPVDSSPKPRRGCSVLENRPLCLIPATATVNSMTH</sequence>
<keyword evidence="2" id="KW-0472">Membrane</keyword>
<evidence type="ECO:0000256" key="1">
    <source>
        <dbReference type="SAM" id="MobiDB-lite"/>
    </source>
</evidence>